<dbReference type="KEGG" id="glt:GlitD10_0997"/>
<keyword evidence="3" id="KW-1185">Reference proteome</keyword>
<dbReference type="GO" id="GO:0003677">
    <property type="term" value="F:DNA binding"/>
    <property type="evidence" value="ECO:0007669"/>
    <property type="project" value="InterPro"/>
</dbReference>
<feature type="domain" description="HTH cro/C1-type" evidence="1">
    <location>
        <begin position="52"/>
        <end position="106"/>
    </location>
</feature>
<dbReference type="SMART" id="SM00530">
    <property type="entry name" value="HTH_XRE"/>
    <property type="match status" value="1"/>
</dbReference>
<dbReference type="AlphaFoldDB" id="A0A1J0ABK9"/>
<dbReference type="OrthoDB" id="9781481at2"/>
<evidence type="ECO:0000313" key="3">
    <source>
        <dbReference type="Proteomes" id="UP000180235"/>
    </source>
</evidence>
<proteinExistence type="predicted"/>
<dbReference type="InterPro" id="IPR010982">
    <property type="entry name" value="Lambda_DNA-bd_dom_sf"/>
</dbReference>
<dbReference type="STRING" id="1188229.GlitD10_0997"/>
<sequence length="110" mass="12007">MGKPLDSEEQAILNSVEQGEWQSVPSLELEIKRYRDYAVASRQSIVTPGASVRILRELQDMTPTDLATLTGLSVETITAIEQEQIPLTEAGSVVIAQALRCDPRVLLASV</sequence>
<dbReference type="Proteomes" id="UP000180235">
    <property type="component" value="Chromosome"/>
</dbReference>
<organism evidence="2 3">
    <name type="scientific">Gloeomargarita lithophora Alchichica-D10</name>
    <dbReference type="NCBI Taxonomy" id="1188229"/>
    <lineage>
        <taxon>Bacteria</taxon>
        <taxon>Bacillati</taxon>
        <taxon>Cyanobacteriota</taxon>
        <taxon>Cyanophyceae</taxon>
        <taxon>Gloeomargaritales</taxon>
        <taxon>Gloeomargaritaceae</taxon>
        <taxon>Gloeomargarita</taxon>
    </lineage>
</organism>
<accession>A0A1J0ABK9</accession>
<evidence type="ECO:0000259" key="1">
    <source>
        <dbReference type="PROSITE" id="PS50943"/>
    </source>
</evidence>
<name>A0A1J0ABK9_9CYAN</name>
<gene>
    <name evidence="2" type="ORF">GlitD10_0997</name>
</gene>
<protein>
    <recommendedName>
        <fullName evidence="1">HTH cro/C1-type domain-containing protein</fullName>
    </recommendedName>
</protein>
<dbReference type="PROSITE" id="PS50943">
    <property type="entry name" value="HTH_CROC1"/>
    <property type="match status" value="1"/>
</dbReference>
<dbReference type="Gene3D" id="1.10.260.40">
    <property type="entry name" value="lambda repressor-like DNA-binding domains"/>
    <property type="match status" value="1"/>
</dbReference>
<dbReference type="Pfam" id="PF01381">
    <property type="entry name" value="HTH_3"/>
    <property type="match status" value="1"/>
</dbReference>
<dbReference type="RefSeq" id="WP_084111486.1">
    <property type="nucleotide sequence ID" value="NZ_CP017675.1"/>
</dbReference>
<evidence type="ECO:0000313" key="2">
    <source>
        <dbReference type="EMBL" id="APB33315.1"/>
    </source>
</evidence>
<reference evidence="2 3" key="1">
    <citation type="submission" date="2016-10" db="EMBL/GenBank/DDBJ databases">
        <title>Description of Gloeomargarita lithophora gen. nov., sp. nov., a thylakoid-bearing basal-branching cyanobacterium with intracellular carbonates, and proposal for Gloeomargaritales ord. nov.</title>
        <authorList>
            <person name="Moreira D."/>
            <person name="Tavera R."/>
            <person name="Benzerara K."/>
            <person name="Skouri-Panet F."/>
            <person name="Couradeau E."/>
            <person name="Gerard E."/>
            <person name="Loussert C."/>
            <person name="Novelo E."/>
            <person name="Zivanovic Y."/>
            <person name="Lopez-Garcia P."/>
        </authorList>
    </citation>
    <scope>NUCLEOTIDE SEQUENCE [LARGE SCALE GENOMIC DNA]</scope>
    <source>
        <strain evidence="2 3">D10</strain>
    </source>
</reference>
<dbReference type="InterPro" id="IPR001387">
    <property type="entry name" value="Cro/C1-type_HTH"/>
</dbReference>
<dbReference type="CDD" id="cd00093">
    <property type="entry name" value="HTH_XRE"/>
    <property type="match status" value="1"/>
</dbReference>
<dbReference type="EMBL" id="CP017675">
    <property type="protein sequence ID" value="APB33315.1"/>
    <property type="molecule type" value="Genomic_DNA"/>
</dbReference>
<dbReference type="SUPFAM" id="SSF47413">
    <property type="entry name" value="lambda repressor-like DNA-binding domains"/>
    <property type="match status" value="1"/>
</dbReference>